<accession>A0A9W8HYS5</accession>
<keyword evidence="3" id="KW-1185">Reference proteome</keyword>
<dbReference type="EMBL" id="JANBUO010000026">
    <property type="protein sequence ID" value="KAJ2808750.1"/>
    <property type="molecule type" value="Genomic_DNA"/>
</dbReference>
<evidence type="ECO:0008006" key="4">
    <source>
        <dbReference type="Google" id="ProtNLM"/>
    </source>
</evidence>
<evidence type="ECO:0000256" key="1">
    <source>
        <dbReference type="ARBA" id="ARBA00006995"/>
    </source>
</evidence>
<dbReference type="InterPro" id="IPR011990">
    <property type="entry name" value="TPR-like_helical_dom_sf"/>
</dbReference>
<reference evidence="2" key="1">
    <citation type="submission" date="2022-07" db="EMBL/GenBank/DDBJ databases">
        <title>Phylogenomic reconstructions and comparative analyses of Kickxellomycotina fungi.</title>
        <authorList>
            <person name="Reynolds N.K."/>
            <person name="Stajich J.E."/>
            <person name="Barry K."/>
            <person name="Grigoriev I.V."/>
            <person name="Crous P."/>
            <person name="Smith M.E."/>
        </authorList>
    </citation>
    <scope>NUCLEOTIDE SEQUENCE</scope>
    <source>
        <strain evidence="2">NRRL 1565</strain>
    </source>
</reference>
<dbReference type="InterPro" id="IPR038906">
    <property type="entry name" value="TTC36"/>
</dbReference>
<comment type="caution">
    <text evidence="2">The sequence shown here is derived from an EMBL/GenBank/DDBJ whole genome shotgun (WGS) entry which is preliminary data.</text>
</comment>
<dbReference type="AlphaFoldDB" id="A0A9W8HYS5"/>
<protein>
    <recommendedName>
        <fullName evidence="4">TPR-like protein</fullName>
    </recommendedName>
</protein>
<sequence length="211" mass="23510">MPLKESASTHDANLVGILLGSTMDGEFVRDEIAGVHRSYNTDTSNECRASLSSEPIDEEQLHLLQQRELEAVHLAETGHIEQAIAQLTQIIDEYPQYASAYNNRAQAYRLQPSTGNEQLIIDDLDAAIRYADNRQMLGRAHTQKAIVLREMGQNEDEVFYNFSQGAKYGNEIARMAVARENPYAKLCGKMVTEAMRQLRNPAAAGSAKNPQ</sequence>
<evidence type="ECO:0000313" key="2">
    <source>
        <dbReference type="EMBL" id="KAJ2808750.1"/>
    </source>
</evidence>
<dbReference type="PANTHER" id="PTHR21405:SF0">
    <property type="entry name" value="TETRATRICOPEPTIDE REPEAT PROTEIN 36"/>
    <property type="match status" value="1"/>
</dbReference>
<proteinExistence type="inferred from homology"/>
<dbReference type="Proteomes" id="UP001140094">
    <property type="component" value="Unassembled WGS sequence"/>
</dbReference>
<dbReference type="Gene3D" id="1.25.40.10">
    <property type="entry name" value="Tetratricopeptide repeat domain"/>
    <property type="match status" value="1"/>
</dbReference>
<dbReference type="GO" id="GO:0006570">
    <property type="term" value="P:tyrosine metabolic process"/>
    <property type="evidence" value="ECO:0007669"/>
    <property type="project" value="TreeGrafter"/>
</dbReference>
<dbReference type="PANTHER" id="PTHR21405">
    <property type="entry name" value="CDNA SEQUENCE BC021608"/>
    <property type="match status" value="1"/>
</dbReference>
<organism evidence="2 3">
    <name type="scientific">Coemansia guatemalensis</name>
    <dbReference type="NCBI Taxonomy" id="2761395"/>
    <lineage>
        <taxon>Eukaryota</taxon>
        <taxon>Fungi</taxon>
        <taxon>Fungi incertae sedis</taxon>
        <taxon>Zoopagomycota</taxon>
        <taxon>Kickxellomycotina</taxon>
        <taxon>Kickxellomycetes</taxon>
        <taxon>Kickxellales</taxon>
        <taxon>Kickxellaceae</taxon>
        <taxon>Coemansia</taxon>
    </lineage>
</organism>
<comment type="similarity">
    <text evidence="1">Belongs to the TTC36 family.</text>
</comment>
<dbReference type="OrthoDB" id="539634at2759"/>
<dbReference type="SUPFAM" id="SSF48452">
    <property type="entry name" value="TPR-like"/>
    <property type="match status" value="1"/>
</dbReference>
<gene>
    <name evidence="2" type="ORF">H4R20_000665</name>
</gene>
<evidence type="ECO:0000313" key="3">
    <source>
        <dbReference type="Proteomes" id="UP001140094"/>
    </source>
</evidence>
<name>A0A9W8HYS5_9FUNG</name>